<reference evidence="2 3" key="1">
    <citation type="journal article" date="2011" name="Front. Microbiol.">
        <title>Genomic signatures of strain selection and enhancement in Bacillus atrophaeus var. globigii, a historical biowarfare simulant.</title>
        <authorList>
            <person name="Gibbons H.S."/>
            <person name="Broomall S.M."/>
            <person name="McNew L.A."/>
            <person name="Daligault H."/>
            <person name="Chapman C."/>
            <person name="Bruce D."/>
            <person name="Karavis M."/>
            <person name="Krepps M."/>
            <person name="McGregor P.A."/>
            <person name="Hong C."/>
            <person name="Park K.H."/>
            <person name="Akmal A."/>
            <person name="Feldman A."/>
            <person name="Lin J.S."/>
            <person name="Chang W.E."/>
            <person name="Higgs B.W."/>
            <person name="Demirev P."/>
            <person name="Lindquist J."/>
            <person name="Liem A."/>
            <person name="Fochler E."/>
            <person name="Read T.D."/>
            <person name="Tapia R."/>
            <person name="Johnson S."/>
            <person name="Bishop-Lilly K.A."/>
            <person name="Detter C."/>
            <person name="Han C."/>
            <person name="Sozhamannan S."/>
            <person name="Rosenzweig C.N."/>
            <person name="Skowronski E.W."/>
        </authorList>
    </citation>
    <scope>NUCLEOTIDE SEQUENCE [LARGE SCALE GENOMIC DNA]</scope>
    <source>
        <strain evidence="2 3">CC-PW-9</strain>
    </source>
</reference>
<name>A0A432ZU15_9GAMM</name>
<evidence type="ECO:0000313" key="2">
    <source>
        <dbReference type="EMBL" id="RUO81435.1"/>
    </source>
</evidence>
<dbReference type="InterPro" id="IPR048469">
    <property type="entry name" value="YchJ-like_M"/>
</dbReference>
<dbReference type="Pfam" id="PF17775">
    <property type="entry name" value="YchJ_M-like"/>
    <property type="match status" value="1"/>
</dbReference>
<dbReference type="Proteomes" id="UP000287996">
    <property type="component" value="Unassembled WGS sequence"/>
</dbReference>
<gene>
    <name evidence="2" type="ORF">CWI84_01360</name>
</gene>
<feature type="domain" description="YchJ-like middle NTF2-like" evidence="1">
    <location>
        <begin position="31"/>
        <end position="127"/>
    </location>
</feature>
<dbReference type="InterPro" id="IPR032710">
    <property type="entry name" value="NTF2-like_dom_sf"/>
</dbReference>
<accession>A0A432ZU15</accession>
<keyword evidence="3" id="KW-1185">Reference proteome</keyword>
<sequence length="128" mass="14782">MAKCPCGIGKLAGKYAKCCGRFHRGAATASTPEQLMRSRYSAYALLAQQPQLTDYLLATWHPSTRPQVLASDDNPHWLQLQLVEHWQRGEQGYVHFRAFFDNGGDVDMLEERSQFVFEDQRWWYVDAI</sequence>
<dbReference type="AlphaFoldDB" id="A0A432ZU15"/>
<dbReference type="RefSeq" id="WP_126840776.1">
    <property type="nucleotide sequence ID" value="NZ_PIQH01000001.1"/>
</dbReference>
<dbReference type="EMBL" id="PIQH01000001">
    <property type="protein sequence ID" value="RUO81435.1"/>
    <property type="molecule type" value="Genomic_DNA"/>
</dbReference>
<dbReference type="OrthoDB" id="21421at2"/>
<dbReference type="Gene3D" id="3.10.450.50">
    <property type="match status" value="1"/>
</dbReference>
<evidence type="ECO:0000259" key="1">
    <source>
        <dbReference type="Pfam" id="PF17775"/>
    </source>
</evidence>
<protein>
    <submittedName>
        <fullName evidence="2">Zn-binding protein</fullName>
    </submittedName>
</protein>
<organism evidence="2 3">
    <name type="scientific">Idiomarina tyrosinivorans</name>
    <dbReference type="NCBI Taxonomy" id="1445662"/>
    <lineage>
        <taxon>Bacteria</taxon>
        <taxon>Pseudomonadati</taxon>
        <taxon>Pseudomonadota</taxon>
        <taxon>Gammaproteobacteria</taxon>
        <taxon>Alteromonadales</taxon>
        <taxon>Idiomarinaceae</taxon>
        <taxon>Idiomarina</taxon>
    </lineage>
</organism>
<comment type="caution">
    <text evidence="2">The sequence shown here is derived from an EMBL/GenBank/DDBJ whole genome shotgun (WGS) entry which is preliminary data.</text>
</comment>
<evidence type="ECO:0000313" key="3">
    <source>
        <dbReference type="Proteomes" id="UP000287996"/>
    </source>
</evidence>
<proteinExistence type="predicted"/>
<dbReference type="SUPFAM" id="SSF54427">
    <property type="entry name" value="NTF2-like"/>
    <property type="match status" value="1"/>
</dbReference>